<dbReference type="STRING" id="1108812.AWC16_01710"/>
<dbReference type="InterPro" id="IPR038332">
    <property type="entry name" value="PPE_sf"/>
</dbReference>
<dbReference type="Pfam" id="PF00823">
    <property type="entry name" value="PPE"/>
    <property type="match status" value="1"/>
</dbReference>
<dbReference type="Gene3D" id="1.20.1260.20">
    <property type="entry name" value="PPE superfamily"/>
    <property type="match status" value="1"/>
</dbReference>
<feature type="domain" description="PPE" evidence="2">
    <location>
        <begin position="2"/>
        <end position="165"/>
    </location>
</feature>
<evidence type="ECO:0000259" key="3">
    <source>
        <dbReference type="Pfam" id="PF12484"/>
    </source>
</evidence>
<dbReference type="Proteomes" id="UP000193866">
    <property type="component" value="Unassembled WGS sequence"/>
</dbReference>
<evidence type="ECO:0000259" key="2">
    <source>
        <dbReference type="Pfam" id="PF00823"/>
    </source>
</evidence>
<dbReference type="PANTHER" id="PTHR46766">
    <property type="entry name" value="GLUTAMINE-RICH PROTEIN 2"/>
    <property type="match status" value="1"/>
</dbReference>
<dbReference type="OrthoDB" id="4762052at2"/>
<sequence>MDFGVLPPEINSARMYAGAGAGSLLASATAWQDLAAELNSAAASYGSVIAGLTSSTWAGPSAVTMAAAAGPYITWLSATGAQAEQAAAQLTAAVTAYETAFSATVPPPLITANRGLQETLIATNLLGQNTAAIAAAEAEYLEMWAQDAAAMYGYAGASAAATQVTPFVSPPQTTDPSLQVGQAFAVAQSAAATTGTDTEMLMSQGPQLLSSTPATLQALAAPTEEASTGGSVSSSMSSLNSLMMPMRMAMMPMTMLMRMLMGGSTGAKGAAAGVAAAGGAASGMLSSAGGATGTVTLTGLSGGSAATAGLGRAASIGMLSVPPAWTGLGVAASPAAGALPVTAGMAAPAAGTGSAAAMPPMVPFGNLAGRGGFATPATQYDFRPTVIPRSPAAG</sequence>
<evidence type="ECO:0000313" key="5">
    <source>
        <dbReference type="Proteomes" id="UP000193866"/>
    </source>
</evidence>
<organism evidence="4 5">
    <name type="scientific">Mycolicibacter longobardus</name>
    <dbReference type="NCBI Taxonomy" id="1108812"/>
    <lineage>
        <taxon>Bacteria</taxon>
        <taxon>Bacillati</taxon>
        <taxon>Actinomycetota</taxon>
        <taxon>Actinomycetes</taxon>
        <taxon>Mycobacteriales</taxon>
        <taxon>Mycobacteriaceae</taxon>
        <taxon>Mycolicibacter</taxon>
    </lineage>
</organism>
<dbReference type="RefSeq" id="WP_085262813.1">
    <property type="nucleotide sequence ID" value="NZ_LQPG01000002.1"/>
</dbReference>
<proteinExistence type="inferred from homology"/>
<dbReference type="FunFam" id="1.20.1260.20:FF:000001">
    <property type="entry name" value="PPE family protein PPE41"/>
    <property type="match status" value="1"/>
</dbReference>
<accession>A0A1X1YTU3</accession>
<evidence type="ECO:0000256" key="1">
    <source>
        <dbReference type="ARBA" id="ARBA00010652"/>
    </source>
</evidence>
<comment type="caution">
    <text evidence="4">The sequence shown here is derived from an EMBL/GenBank/DDBJ whole genome shotgun (WGS) entry which is preliminary data.</text>
</comment>
<dbReference type="Pfam" id="PF12484">
    <property type="entry name" value="PPE-SVP"/>
    <property type="match status" value="1"/>
</dbReference>
<dbReference type="AlphaFoldDB" id="A0A1X1YTU3"/>
<evidence type="ECO:0008006" key="6">
    <source>
        <dbReference type="Google" id="ProtNLM"/>
    </source>
</evidence>
<dbReference type="EMBL" id="LQPG01000002">
    <property type="protein sequence ID" value="ORW14538.1"/>
    <property type="molecule type" value="Genomic_DNA"/>
</dbReference>
<keyword evidence="5" id="KW-1185">Reference proteome</keyword>
<protein>
    <recommendedName>
        <fullName evidence="6">PPE family protein</fullName>
    </recommendedName>
</protein>
<dbReference type="GO" id="GO:0052572">
    <property type="term" value="P:response to host immune response"/>
    <property type="evidence" value="ECO:0007669"/>
    <property type="project" value="TreeGrafter"/>
</dbReference>
<gene>
    <name evidence="4" type="ORF">AWC16_01710</name>
</gene>
<evidence type="ECO:0000313" key="4">
    <source>
        <dbReference type="EMBL" id="ORW14538.1"/>
    </source>
</evidence>
<dbReference type="InterPro" id="IPR022171">
    <property type="entry name" value="PPE_C"/>
</dbReference>
<dbReference type="InterPro" id="IPR000030">
    <property type="entry name" value="PPE_dom"/>
</dbReference>
<dbReference type="SUPFAM" id="SSF140459">
    <property type="entry name" value="PE/PPE dimer-like"/>
    <property type="match status" value="1"/>
</dbReference>
<dbReference type="PANTHER" id="PTHR46766:SF1">
    <property type="entry name" value="GLUTAMINE-RICH PROTEIN 2"/>
    <property type="match status" value="1"/>
</dbReference>
<name>A0A1X1YTU3_9MYCO</name>
<comment type="similarity">
    <text evidence="1">Belongs to the mycobacterial PPE family.</text>
</comment>
<feature type="domain" description="PPE family C-terminal" evidence="3">
    <location>
        <begin position="307"/>
        <end position="389"/>
    </location>
</feature>
<reference evidence="4 5" key="1">
    <citation type="submission" date="2016-01" db="EMBL/GenBank/DDBJ databases">
        <title>The new phylogeny of the genus Mycobacterium.</title>
        <authorList>
            <person name="Tarcisio F."/>
            <person name="Conor M."/>
            <person name="Antonella G."/>
            <person name="Elisabetta G."/>
            <person name="Giulia F.S."/>
            <person name="Sara T."/>
            <person name="Anna F."/>
            <person name="Clotilde B."/>
            <person name="Roberto B."/>
            <person name="Veronica D.S."/>
            <person name="Fabio R."/>
            <person name="Monica P."/>
            <person name="Olivier J."/>
            <person name="Enrico T."/>
            <person name="Nicola S."/>
        </authorList>
    </citation>
    <scope>NUCLEOTIDE SEQUENCE [LARGE SCALE GENOMIC DNA]</scope>
    <source>
        <strain evidence="4 5">DSM 45394</strain>
    </source>
</reference>